<evidence type="ECO:0000256" key="5">
    <source>
        <dbReference type="ARBA" id="ARBA00022692"/>
    </source>
</evidence>
<evidence type="ECO:0000256" key="3">
    <source>
        <dbReference type="ARBA" id="ARBA00022676"/>
    </source>
</evidence>
<keyword evidence="4" id="KW-0808">Transferase</keyword>
<dbReference type="Proteomes" id="UP000515163">
    <property type="component" value="Unplaced"/>
</dbReference>
<dbReference type="PANTHER" id="PTHR46012:SF2">
    <property type="entry name" value="IP22168P"/>
    <property type="match status" value="1"/>
</dbReference>
<dbReference type="GO" id="GO:0016266">
    <property type="term" value="P:protein O-linked glycosylation via N-acetyl-galactosamine"/>
    <property type="evidence" value="ECO:0007669"/>
    <property type="project" value="TreeGrafter"/>
</dbReference>
<evidence type="ECO:0000256" key="12">
    <source>
        <dbReference type="ARBA" id="ARBA00049181"/>
    </source>
</evidence>
<dbReference type="SUPFAM" id="SSF53448">
    <property type="entry name" value="Nucleotide-diphospho-sugar transferases"/>
    <property type="match status" value="1"/>
</dbReference>
<comment type="subcellular location">
    <subcellularLocation>
        <location evidence="1">Membrane</location>
        <topology evidence="1">Single-pass type II membrane protein</topology>
    </subcellularLocation>
</comment>
<reference evidence="15" key="1">
    <citation type="submission" date="2025-08" db="UniProtKB">
        <authorList>
            <consortium name="RefSeq"/>
        </authorList>
    </citation>
    <scope>IDENTIFICATION</scope>
    <source>
        <tissue evidence="15">Tentacle</tissue>
    </source>
</reference>
<evidence type="ECO:0000313" key="14">
    <source>
        <dbReference type="Proteomes" id="UP000515163"/>
    </source>
</evidence>
<dbReference type="Pfam" id="PF01501">
    <property type="entry name" value="Glyco_transf_8"/>
    <property type="match status" value="1"/>
</dbReference>
<keyword evidence="8 13" id="KW-0472">Membrane</keyword>
<dbReference type="KEGG" id="aten:116308080"/>
<keyword evidence="3" id="KW-0328">Glycosyltransferase</keyword>
<evidence type="ECO:0000256" key="10">
    <source>
        <dbReference type="ARBA" id="ARBA00037301"/>
    </source>
</evidence>
<accession>A0A6P8JCI7</accession>
<evidence type="ECO:0000256" key="2">
    <source>
        <dbReference type="ARBA" id="ARBA00006351"/>
    </source>
</evidence>
<evidence type="ECO:0000256" key="4">
    <source>
        <dbReference type="ARBA" id="ARBA00022679"/>
    </source>
</evidence>
<evidence type="ECO:0000256" key="13">
    <source>
        <dbReference type="SAM" id="Phobius"/>
    </source>
</evidence>
<evidence type="ECO:0000256" key="8">
    <source>
        <dbReference type="ARBA" id="ARBA00023136"/>
    </source>
</evidence>
<keyword evidence="14" id="KW-1185">Reference proteome</keyword>
<dbReference type="GO" id="GO:0140563">
    <property type="term" value="F:UDP-D-xylose:beta-D-glucoside alpha-1,3-D-xylosyltransferase activity"/>
    <property type="evidence" value="ECO:0007669"/>
    <property type="project" value="UniProtKB-EC"/>
</dbReference>
<dbReference type="Gene3D" id="3.90.550.10">
    <property type="entry name" value="Spore Coat Polysaccharide Biosynthesis Protein SpsA, Chain A"/>
    <property type="match status" value="1"/>
</dbReference>
<dbReference type="OrthoDB" id="6238971at2759"/>
<evidence type="ECO:0000256" key="1">
    <source>
        <dbReference type="ARBA" id="ARBA00004606"/>
    </source>
</evidence>
<dbReference type="RefSeq" id="XP_031574300.1">
    <property type="nucleotide sequence ID" value="XM_031718440.1"/>
</dbReference>
<dbReference type="FunCoup" id="A0A6P8JCI7">
    <property type="interactions" value="2541"/>
</dbReference>
<evidence type="ECO:0000256" key="7">
    <source>
        <dbReference type="ARBA" id="ARBA00022989"/>
    </source>
</evidence>
<dbReference type="PANTHER" id="PTHR46012">
    <property type="entry name" value="IP22168P"/>
    <property type="match status" value="1"/>
</dbReference>
<dbReference type="InterPro" id="IPR051993">
    <property type="entry name" value="Glycosyltransferase_8"/>
</dbReference>
<keyword evidence="7 13" id="KW-1133">Transmembrane helix</keyword>
<feature type="transmembrane region" description="Helical" evidence="13">
    <location>
        <begin position="7"/>
        <end position="26"/>
    </location>
</feature>
<keyword evidence="5 13" id="KW-0812">Transmembrane</keyword>
<comment type="catalytic activity">
    <reaction evidence="12">
        <text>3-O-(beta-D-glucosyl)-L-seryl-[EGF-like domain protein] + UDP-alpha-D-xylose = 3-O-[alpha-D-xylosyl-(1-&gt;3)-beta-D-glucosyl]-L-seryl-[EGF-like domain protein] + UDP + H(+)</text>
        <dbReference type="Rhea" id="RHEA:56064"/>
        <dbReference type="Rhea" id="RHEA-COMP:14610"/>
        <dbReference type="Rhea" id="RHEA-COMP:14611"/>
        <dbReference type="ChEBI" id="CHEBI:15378"/>
        <dbReference type="ChEBI" id="CHEBI:57632"/>
        <dbReference type="ChEBI" id="CHEBI:58223"/>
        <dbReference type="ChEBI" id="CHEBI:140575"/>
        <dbReference type="ChEBI" id="CHEBI:140576"/>
        <dbReference type="EC" id="2.4.2.42"/>
    </reaction>
</comment>
<dbReference type="EC" id="2.4.2.42" evidence="11"/>
<dbReference type="InterPro" id="IPR029044">
    <property type="entry name" value="Nucleotide-diphossugar_trans"/>
</dbReference>
<comment type="function">
    <text evidence="10">Glycosyltransferase which elongates the O-linked glucose attached to EGF-like repeats in the extracellular domain of Notch proteins by catalyzing the addition of xylose.</text>
</comment>
<evidence type="ECO:0000256" key="11">
    <source>
        <dbReference type="ARBA" id="ARBA00038854"/>
    </source>
</evidence>
<keyword evidence="6" id="KW-0735">Signal-anchor</keyword>
<dbReference type="InterPro" id="IPR002495">
    <property type="entry name" value="Glyco_trans_8"/>
</dbReference>
<evidence type="ECO:0000256" key="6">
    <source>
        <dbReference type="ARBA" id="ARBA00022968"/>
    </source>
</evidence>
<dbReference type="InParanoid" id="A0A6P8JCI7"/>
<comment type="similarity">
    <text evidence="2">Belongs to the glycosyltransferase 8 family.</text>
</comment>
<dbReference type="AlphaFoldDB" id="A0A6P8JCI7"/>
<organism evidence="14 15">
    <name type="scientific">Actinia tenebrosa</name>
    <name type="common">Australian red waratah sea anemone</name>
    <dbReference type="NCBI Taxonomy" id="6105"/>
    <lineage>
        <taxon>Eukaryota</taxon>
        <taxon>Metazoa</taxon>
        <taxon>Cnidaria</taxon>
        <taxon>Anthozoa</taxon>
        <taxon>Hexacorallia</taxon>
        <taxon>Actiniaria</taxon>
        <taxon>Actiniidae</taxon>
        <taxon>Actinia</taxon>
    </lineage>
</organism>
<dbReference type="GeneID" id="116308080"/>
<protein>
    <recommendedName>
        <fullName evidence="11">UDP-D-xylose:beta-D-glucoside alpha-1,3-D-xylosyltransferase</fullName>
        <ecNumber evidence="11">2.4.2.42</ecNumber>
    </recommendedName>
</protein>
<evidence type="ECO:0000256" key="9">
    <source>
        <dbReference type="ARBA" id="ARBA00023180"/>
    </source>
</evidence>
<name>A0A6P8JCI7_ACTTE</name>
<proteinExistence type="inferred from homology"/>
<evidence type="ECO:0000313" key="15">
    <source>
        <dbReference type="RefSeq" id="XP_031574300.1"/>
    </source>
</evidence>
<dbReference type="GO" id="GO:0016020">
    <property type="term" value="C:membrane"/>
    <property type="evidence" value="ECO:0007669"/>
    <property type="project" value="UniProtKB-SubCell"/>
</dbReference>
<sequence length="386" mass="44246">MRIISKIILLAICVIVFFEISLLWMFSGENLISSPTKRNQQFDSTVAASHKEIISSINTAASFVQSYEPSYIQPQAQLIHVAVVVCGERTEEATTMLKSVTLFTKRQLYFHILAEDEHHDKIKSIINVWPCTDDGQVVYKVYSLEFPSGKSSGEWKSLFKPCAAQRLFLPSVLKNIDSLIYMDTDCLVLRPIEDVWQHFSDFNSTQLAAVSPEGEVPGLNWYKRFARHPYYGQLGINSGVMLMNLTRMRSHDWVENMLAIYKKYKLDITWGDQDILNIFFHFHPELLYVFNCEWNLRPDHCMYGSNCKTAQTNGISVLHGNRGAFHGTKWPVFKAVYDAINEYHHGDDGIAALESLREELGKFDQTYCGALKDAILKHPWTISNRL</sequence>
<gene>
    <name evidence="15" type="primary">LOC116308080</name>
</gene>
<keyword evidence="9" id="KW-0325">Glycoprotein</keyword>